<sequence>MSLCFSQLKPYVDVTVRERLKKGIAYGKQEPLAPLFGCTLREDKNWGLVESYRSYEQQIGLSGRPDLLGLGYIATFAKLRSLRLVSQPYVTVCGLRYLPRITNLDVTVRDCWTVHPGTRAIFYTEEKRGDFRHIDTLRFEASMSSVECNVNSYVALLSSFLVGLPNLRHLTLFGKLDPCGVDMLTVWTRKSAKPFRPTYHNLVS</sequence>
<dbReference type="Proteomes" id="UP000800038">
    <property type="component" value="Unassembled WGS sequence"/>
</dbReference>
<keyword evidence="2" id="KW-1185">Reference proteome</keyword>
<proteinExistence type="predicted"/>
<evidence type="ECO:0000313" key="1">
    <source>
        <dbReference type="EMBL" id="KAF1945461.1"/>
    </source>
</evidence>
<dbReference type="AlphaFoldDB" id="A0A6A5SYF9"/>
<dbReference type="EMBL" id="ML976009">
    <property type="protein sequence ID" value="KAF1945461.1"/>
    <property type="molecule type" value="Genomic_DNA"/>
</dbReference>
<name>A0A6A5SYF9_9PLEO</name>
<gene>
    <name evidence="1" type="ORF">EJ02DRAFT_44729</name>
</gene>
<dbReference type="OrthoDB" id="3719074at2759"/>
<accession>A0A6A5SYF9</accession>
<evidence type="ECO:0000313" key="2">
    <source>
        <dbReference type="Proteomes" id="UP000800038"/>
    </source>
</evidence>
<protein>
    <submittedName>
        <fullName evidence="1">Uncharacterized protein</fullName>
    </submittedName>
</protein>
<organism evidence="1 2">
    <name type="scientific">Clathrospora elynae</name>
    <dbReference type="NCBI Taxonomy" id="706981"/>
    <lineage>
        <taxon>Eukaryota</taxon>
        <taxon>Fungi</taxon>
        <taxon>Dikarya</taxon>
        <taxon>Ascomycota</taxon>
        <taxon>Pezizomycotina</taxon>
        <taxon>Dothideomycetes</taxon>
        <taxon>Pleosporomycetidae</taxon>
        <taxon>Pleosporales</taxon>
        <taxon>Diademaceae</taxon>
        <taxon>Clathrospora</taxon>
    </lineage>
</organism>
<reference evidence="1" key="1">
    <citation type="journal article" date="2020" name="Stud. Mycol.">
        <title>101 Dothideomycetes genomes: a test case for predicting lifestyles and emergence of pathogens.</title>
        <authorList>
            <person name="Haridas S."/>
            <person name="Albert R."/>
            <person name="Binder M."/>
            <person name="Bloem J."/>
            <person name="Labutti K."/>
            <person name="Salamov A."/>
            <person name="Andreopoulos B."/>
            <person name="Baker S."/>
            <person name="Barry K."/>
            <person name="Bills G."/>
            <person name="Bluhm B."/>
            <person name="Cannon C."/>
            <person name="Castanera R."/>
            <person name="Culley D."/>
            <person name="Daum C."/>
            <person name="Ezra D."/>
            <person name="Gonzalez J."/>
            <person name="Henrissat B."/>
            <person name="Kuo A."/>
            <person name="Liang C."/>
            <person name="Lipzen A."/>
            <person name="Lutzoni F."/>
            <person name="Magnuson J."/>
            <person name="Mondo S."/>
            <person name="Nolan M."/>
            <person name="Ohm R."/>
            <person name="Pangilinan J."/>
            <person name="Park H.-J."/>
            <person name="Ramirez L."/>
            <person name="Alfaro M."/>
            <person name="Sun H."/>
            <person name="Tritt A."/>
            <person name="Yoshinaga Y."/>
            <person name="Zwiers L.-H."/>
            <person name="Turgeon B."/>
            <person name="Goodwin S."/>
            <person name="Spatafora J."/>
            <person name="Crous P."/>
            <person name="Grigoriev I."/>
        </authorList>
    </citation>
    <scope>NUCLEOTIDE SEQUENCE</scope>
    <source>
        <strain evidence="1">CBS 161.51</strain>
    </source>
</reference>